<organism evidence="1">
    <name type="scientific">Xenorhabdus bovienii str. kraussei Becker Underwood</name>
    <dbReference type="NCBI Taxonomy" id="1398204"/>
    <lineage>
        <taxon>Bacteria</taxon>
        <taxon>Pseudomonadati</taxon>
        <taxon>Pseudomonadota</taxon>
        <taxon>Gammaproteobacteria</taxon>
        <taxon>Enterobacterales</taxon>
        <taxon>Morganellaceae</taxon>
        <taxon>Xenorhabdus</taxon>
    </lineage>
</organism>
<comment type="caution">
    <text evidence="1">The sequence shown here is derived from an EMBL/GenBank/DDBJ whole genome shotgun (WGS) entry which is preliminary data.</text>
</comment>
<evidence type="ECO:0000313" key="1">
    <source>
        <dbReference type="EMBL" id="CDH25636.1"/>
    </source>
</evidence>
<name>A0A077PY87_XENBV</name>
<accession>A0A077PY87</accession>
<dbReference type="EMBL" id="CBSZ010000351">
    <property type="protein sequence ID" value="CDH25636.1"/>
    <property type="molecule type" value="Genomic_DNA"/>
</dbReference>
<dbReference type="AlphaFoldDB" id="A0A077PY87"/>
<reference evidence="1" key="1">
    <citation type="submission" date="2013-07" db="EMBL/GenBank/DDBJ databases">
        <title>Sub-species coevolution in mutualistic symbiosis.</title>
        <authorList>
            <person name="Murfin K."/>
            <person name="Klassen J."/>
            <person name="Lee M."/>
            <person name="Forst S."/>
            <person name="Stock P."/>
            <person name="Goodrich-Blair H."/>
        </authorList>
    </citation>
    <scope>NUCLEOTIDE SEQUENCE [LARGE SCALE GENOMIC DNA]</scope>
    <source>
        <strain evidence="1">Kraussei Becker Underwood</strain>
    </source>
</reference>
<dbReference type="Proteomes" id="UP000028493">
    <property type="component" value="Unassembled WGS sequence"/>
</dbReference>
<sequence length="56" mass="6541">MQVMGLNLAMMAFRLLVNSEAAMHREHQTFRKKCADFDGKKTETVRKTQQKVICLR</sequence>
<proteinExistence type="predicted"/>
<protein>
    <submittedName>
        <fullName evidence="1">Uncharacterized protein</fullName>
    </submittedName>
</protein>
<gene>
    <name evidence="1" type="ORF">XBKB1_4140064</name>
</gene>
<dbReference type="HOGENOM" id="CLU_3013305_0_0_6"/>